<dbReference type="EMBL" id="JAEPRD010000273">
    <property type="protein sequence ID" value="KAG2192707.1"/>
    <property type="molecule type" value="Genomic_DNA"/>
</dbReference>
<accession>A0A8H7QHD8</accession>
<name>A0A8H7QHD8_9FUNG</name>
<dbReference type="OrthoDB" id="2280262at2759"/>
<comment type="caution">
    <text evidence="3">The sequence shown here is derived from an EMBL/GenBank/DDBJ whole genome shotgun (WGS) entry which is preliminary data.</text>
</comment>
<evidence type="ECO:0000313" key="3">
    <source>
        <dbReference type="EMBL" id="KAG2192707.1"/>
    </source>
</evidence>
<evidence type="ECO:0000259" key="2">
    <source>
        <dbReference type="PROSITE" id="PS50158"/>
    </source>
</evidence>
<evidence type="ECO:0000256" key="1">
    <source>
        <dbReference type="PROSITE-ProRule" id="PRU00047"/>
    </source>
</evidence>
<evidence type="ECO:0000313" key="4">
    <source>
        <dbReference type="Proteomes" id="UP000603453"/>
    </source>
</evidence>
<organism evidence="3 4">
    <name type="scientific">Mucor saturninus</name>
    <dbReference type="NCBI Taxonomy" id="64648"/>
    <lineage>
        <taxon>Eukaryota</taxon>
        <taxon>Fungi</taxon>
        <taxon>Fungi incertae sedis</taxon>
        <taxon>Mucoromycota</taxon>
        <taxon>Mucoromycotina</taxon>
        <taxon>Mucoromycetes</taxon>
        <taxon>Mucorales</taxon>
        <taxon>Mucorineae</taxon>
        <taxon>Mucoraceae</taxon>
        <taxon>Mucor</taxon>
    </lineage>
</organism>
<sequence>MMRQAASIVKQALTPGSVLFSLPSVLFQHRSDAYKLIEEQCGAVQAFRPISNYSTRSAGEIMVEVKFKQATSSPSIPSGNNTFVHMKMNFVRIPDQETFLADLKRSLRYYGVVYQVKEYTCAAYFEGELSVILDISVSYIYGTGAKVKNELLPNDLYLQEWDCFAAATFKAKTKCFSCHDNGHIAKFCKKKKTSDAVDVVEELPDSSAPWATVAATVEVVSDSDTDIFDVSVINDFVSSGSAA</sequence>
<reference evidence="3" key="1">
    <citation type="submission" date="2020-12" db="EMBL/GenBank/DDBJ databases">
        <title>Metabolic potential, ecology and presence of endohyphal bacteria is reflected in genomic diversity of Mucoromycotina.</title>
        <authorList>
            <person name="Muszewska A."/>
            <person name="Okrasinska A."/>
            <person name="Steczkiewicz K."/>
            <person name="Drgas O."/>
            <person name="Orlowska M."/>
            <person name="Perlinska-Lenart U."/>
            <person name="Aleksandrzak-Piekarczyk T."/>
            <person name="Szatraj K."/>
            <person name="Zielenkiewicz U."/>
            <person name="Pilsyk S."/>
            <person name="Malc E."/>
            <person name="Mieczkowski P."/>
            <person name="Kruszewska J.S."/>
            <person name="Biernat P."/>
            <person name="Pawlowska J."/>
        </authorList>
    </citation>
    <scope>NUCLEOTIDE SEQUENCE</scope>
    <source>
        <strain evidence="3">WA0000017839</strain>
    </source>
</reference>
<gene>
    <name evidence="3" type="ORF">INT47_010350</name>
</gene>
<keyword evidence="1" id="KW-0863">Zinc-finger</keyword>
<dbReference type="InterPro" id="IPR001878">
    <property type="entry name" value="Znf_CCHC"/>
</dbReference>
<dbReference type="PROSITE" id="PS50158">
    <property type="entry name" value="ZF_CCHC"/>
    <property type="match status" value="1"/>
</dbReference>
<dbReference type="AlphaFoldDB" id="A0A8H7QHD8"/>
<dbReference type="GO" id="GO:0008270">
    <property type="term" value="F:zinc ion binding"/>
    <property type="evidence" value="ECO:0007669"/>
    <property type="project" value="UniProtKB-KW"/>
</dbReference>
<dbReference type="GO" id="GO:0003676">
    <property type="term" value="F:nucleic acid binding"/>
    <property type="evidence" value="ECO:0007669"/>
    <property type="project" value="InterPro"/>
</dbReference>
<feature type="domain" description="CCHC-type" evidence="2">
    <location>
        <begin position="174"/>
        <end position="190"/>
    </location>
</feature>
<proteinExistence type="predicted"/>
<protein>
    <recommendedName>
        <fullName evidence="2">CCHC-type domain-containing protein</fullName>
    </recommendedName>
</protein>
<dbReference type="Proteomes" id="UP000603453">
    <property type="component" value="Unassembled WGS sequence"/>
</dbReference>
<keyword evidence="4" id="KW-1185">Reference proteome</keyword>
<keyword evidence="1" id="KW-0862">Zinc</keyword>
<keyword evidence="1" id="KW-0479">Metal-binding</keyword>